<evidence type="ECO:0000313" key="4">
    <source>
        <dbReference type="WBParaSite" id="jg25023"/>
    </source>
</evidence>
<sequence>MNLDINWISWMIAFFLGLSHQQHTGKGQFTLKLIQFIQQLQGKGYTELVMYTNQNDWNGLVSRDSDEIFSHMPLWVYDFKETGLPDDIETWTSRGKTWKFWHFSNTTQIDGIYNCVNADVEQ</sequence>
<dbReference type="WBParaSite" id="jg25023">
    <property type="protein sequence ID" value="jg25023"/>
    <property type="gene ID" value="jg25023"/>
</dbReference>
<dbReference type="AlphaFoldDB" id="A0A915E1Z3"/>
<feature type="chain" id="PRO_5037056127" evidence="2">
    <location>
        <begin position="22"/>
        <end position="122"/>
    </location>
</feature>
<dbReference type="Gene3D" id="3.20.20.80">
    <property type="entry name" value="Glycosidases"/>
    <property type="match status" value="1"/>
</dbReference>
<evidence type="ECO:0000256" key="2">
    <source>
        <dbReference type="SAM" id="SignalP"/>
    </source>
</evidence>
<evidence type="ECO:0000256" key="1">
    <source>
        <dbReference type="ARBA" id="ARBA00010646"/>
    </source>
</evidence>
<organism evidence="3 4">
    <name type="scientific">Ditylenchus dipsaci</name>
    <dbReference type="NCBI Taxonomy" id="166011"/>
    <lineage>
        <taxon>Eukaryota</taxon>
        <taxon>Metazoa</taxon>
        <taxon>Ecdysozoa</taxon>
        <taxon>Nematoda</taxon>
        <taxon>Chromadorea</taxon>
        <taxon>Rhabditida</taxon>
        <taxon>Tylenchina</taxon>
        <taxon>Tylenchomorpha</taxon>
        <taxon>Sphaerularioidea</taxon>
        <taxon>Anguinidae</taxon>
        <taxon>Anguininae</taxon>
        <taxon>Ditylenchus</taxon>
    </lineage>
</organism>
<evidence type="ECO:0000313" key="3">
    <source>
        <dbReference type="Proteomes" id="UP000887574"/>
    </source>
</evidence>
<dbReference type="GO" id="GO:0006950">
    <property type="term" value="P:response to stress"/>
    <property type="evidence" value="ECO:0007669"/>
    <property type="project" value="UniProtKB-ARBA"/>
</dbReference>
<proteinExistence type="inferred from homology"/>
<dbReference type="GO" id="GO:0003796">
    <property type="term" value="F:lysozyme activity"/>
    <property type="evidence" value="ECO:0007669"/>
    <property type="project" value="InterPro"/>
</dbReference>
<reference evidence="4" key="1">
    <citation type="submission" date="2022-11" db="UniProtKB">
        <authorList>
            <consortium name="WormBaseParasite"/>
        </authorList>
    </citation>
    <scope>IDENTIFICATION</scope>
</reference>
<dbReference type="Proteomes" id="UP000887574">
    <property type="component" value="Unplaced"/>
</dbReference>
<comment type="similarity">
    <text evidence="1">Belongs to the glycosyl hydrolase 25 family.</text>
</comment>
<name>A0A915E1Z3_9BILA</name>
<keyword evidence="3" id="KW-1185">Reference proteome</keyword>
<dbReference type="InterPro" id="IPR017853">
    <property type="entry name" value="GH"/>
</dbReference>
<dbReference type="PROSITE" id="PS51904">
    <property type="entry name" value="GLYCOSYL_HYDROL_F25_2"/>
    <property type="match status" value="1"/>
</dbReference>
<dbReference type="GO" id="GO:0016998">
    <property type="term" value="P:cell wall macromolecule catabolic process"/>
    <property type="evidence" value="ECO:0007669"/>
    <property type="project" value="InterPro"/>
</dbReference>
<accession>A0A915E1Z3</accession>
<dbReference type="InterPro" id="IPR002053">
    <property type="entry name" value="Glyco_hydro_25"/>
</dbReference>
<dbReference type="SUPFAM" id="SSF51445">
    <property type="entry name" value="(Trans)glycosidases"/>
    <property type="match status" value="1"/>
</dbReference>
<keyword evidence="2" id="KW-0732">Signal</keyword>
<protein>
    <submittedName>
        <fullName evidence="4">Uncharacterized protein</fullName>
    </submittedName>
</protein>
<feature type="signal peptide" evidence="2">
    <location>
        <begin position="1"/>
        <end position="21"/>
    </location>
</feature>
<dbReference type="GO" id="GO:0009253">
    <property type="term" value="P:peptidoglycan catabolic process"/>
    <property type="evidence" value="ECO:0007669"/>
    <property type="project" value="InterPro"/>
</dbReference>